<feature type="transmembrane region" description="Helical" evidence="1">
    <location>
        <begin position="42"/>
        <end position="60"/>
    </location>
</feature>
<keyword evidence="1" id="KW-0812">Transmembrane</keyword>
<evidence type="ECO:0000313" key="3">
    <source>
        <dbReference type="Proteomes" id="UP000198711"/>
    </source>
</evidence>
<comment type="caution">
    <text evidence="2">The sequence shown here is derived from an EMBL/GenBank/DDBJ whole genome shotgun (WGS) entry which is preliminary data.</text>
</comment>
<dbReference type="AlphaFoldDB" id="A0A8X8I8W0"/>
<feature type="transmembrane region" description="Helical" evidence="1">
    <location>
        <begin position="12"/>
        <end position="30"/>
    </location>
</feature>
<name>A0A8X8I8W0_9BACT</name>
<dbReference type="InterPro" id="IPR045764">
    <property type="entry name" value="DUF6132"/>
</dbReference>
<keyword evidence="1" id="KW-1133">Transmembrane helix</keyword>
<proteinExistence type="predicted"/>
<reference evidence="2 3" key="1">
    <citation type="submission" date="2016-10" db="EMBL/GenBank/DDBJ databases">
        <authorList>
            <person name="Varghese N."/>
            <person name="Submissions S."/>
        </authorList>
    </citation>
    <scope>NUCLEOTIDE SEQUENCE [LARGE SCALE GENOMIC DNA]</scope>
    <source>
        <strain evidence="2 3">DSM 25353</strain>
    </source>
</reference>
<keyword evidence="3" id="KW-1185">Reference proteome</keyword>
<gene>
    <name evidence="2" type="ORF">SAMN05444410_101371</name>
</gene>
<dbReference type="Proteomes" id="UP000198711">
    <property type="component" value="Unassembled WGS sequence"/>
</dbReference>
<evidence type="ECO:0000256" key="1">
    <source>
        <dbReference type="SAM" id="Phobius"/>
    </source>
</evidence>
<sequence>MKKWMLRNKGYFIGAILGSLAGFFYWKYVGCLSGTCPISSKPVNSTLYFAVLGAVLLGSFRKKKAASMRKP</sequence>
<dbReference type="EMBL" id="FNNO01000001">
    <property type="protein sequence ID" value="SDW15687.1"/>
    <property type="molecule type" value="Genomic_DNA"/>
</dbReference>
<dbReference type="RefSeq" id="WP_092721516.1">
    <property type="nucleotide sequence ID" value="NZ_FNNO01000001.1"/>
</dbReference>
<organism evidence="2 3">
    <name type="scientific">Hydrobacter penzbergensis</name>
    <dbReference type="NCBI Taxonomy" id="1235997"/>
    <lineage>
        <taxon>Bacteria</taxon>
        <taxon>Pseudomonadati</taxon>
        <taxon>Bacteroidota</taxon>
        <taxon>Chitinophagia</taxon>
        <taxon>Chitinophagales</taxon>
        <taxon>Chitinophagaceae</taxon>
        <taxon>Hydrobacter</taxon>
    </lineage>
</organism>
<accession>A0A8X8I8W0</accession>
<evidence type="ECO:0000313" key="2">
    <source>
        <dbReference type="EMBL" id="SDW15687.1"/>
    </source>
</evidence>
<dbReference type="Pfam" id="PF19628">
    <property type="entry name" value="DUF6132"/>
    <property type="match status" value="1"/>
</dbReference>
<protein>
    <submittedName>
        <fullName evidence="2">Uncharacterized protein</fullName>
    </submittedName>
</protein>
<keyword evidence="1" id="KW-0472">Membrane</keyword>